<protein>
    <submittedName>
        <fullName evidence="2">Uncharacterized protein</fullName>
    </submittedName>
</protein>
<feature type="compositionally biased region" description="Polar residues" evidence="1">
    <location>
        <begin position="95"/>
        <end position="110"/>
    </location>
</feature>
<evidence type="ECO:0000256" key="1">
    <source>
        <dbReference type="SAM" id="MobiDB-lite"/>
    </source>
</evidence>
<reference evidence="2" key="1">
    <citation type="submission" date="2016-04" db="EMBL/GenBank/DDBJ databases">
        <authorList>
            <person name="Nguyen H.D."/>
            <person name="Samba Siva P."/>
            <person name="Cullis J."/>
            <person name="Levesque C.A."/>
            <person name="Hambleton S."/>
        </authorList>
    </citation>
    <scope>NUCLEOTIDE SEQUENCE</scope>
    <source>
        <strain evidence="2">DAOMC 236416</strain>
    </source>
</reference>
<dbReference type="AlphaFoldDB" id="A0A177T1L6"/>
<sequence>MIATIRRYPSAPPGPIGIGMGQNGTAVDCDGSDIVLQDVNFSGEFHRNSSSMFSIIINNNNYSSNNNNSSNNNSGRIHAQLPIPAIICTLDSNSTASRQLRPEQQQSPQLLLNLHSHLA</sequence>
<evidence type="ECO:0000313" key="3">
    <source>
        <dbReference type="Proteomes" id="UP000077521"/>
    </source>
</evidence>
<evidence type="ECO:0000313" key="2">
    <source>
        <dbReference type="EMBL" id="KAE8236013.1"/>
    </source>
</evidence>
<gene>
    <name evidence="2" type="ORF">A4X13_0g9296</name>
</gene>
<reference evidence="2" key="2">
    <citation type="journal article" date="2019" name="IMA Fungus">
        <title>Genome sequencing and comparison of five Tilletia species to identify candidate genes for the detection of regulated species infecting wheat.</title>
        <authorList>
            <person name="Nguyen H.D.T."/>
            <person name="Sultana T."/>
            <person name="Kesanakurti P."/>
            <person name="Hambleton S."/>
        </authorList>
    </citation>
    <scope>NUCLEOTIDE SEQUENCE</scope>
    <source>
        <strain evidence="2">DAOMC 236416</strain>
    </source>
</reference>
<accession>A0A177T1L6</accession>
<dbReference type="Proteomes" id="UP000077521">
    <property type="component" value="Unassembled WGS sequence"/>
</dbReference>
<proteinExistence type="predicted"/>
<name>A0A177T1L6_9BASI</name>
<keyword evidence="3" id="KW-1185">Reference proteome</keyword>
<feature type="region of interest" description="Disordered" evidence="1">
    <location>
        <begin position="95"/>
        <end position="119"/>
    </location>
</feature>
<organism evidence="2 3">
    <name type="scientific">Tilletia indica</name>
    <dbReference type="NCBI Taxonomy" id="43049"/>
    <lineage>
        <taxon>Eukaryota</taxon>
        <taxon>Fungi</taxon>
        <taxon>Dikarya</taxon>
        <taxon>Basidiomycota</taxon>
        <taxon>Ustilaginomycotina</taxon>
        <taxon>Exobasidiomycetes</taxon>
        <taxon>Tilletiales</taxon>
        <taxon>Tilletiaceae</taxon>
        <taxon>Tilletia</taxon>
    </lineage>
</organism>
<comment type="caution">
    <text evidence="2">The sequence shown here is derived from an EMBL/GenBank/DDBJ whole genome shotgun (WGS) entry which is preliminary data.</text>
</comment>
<dbReference type="EMBL" id="LWDF02002443">
    <property type="protein sequence ID" value="KAE8236013.1"/>
    <property type="molecule type" value="Genomic_DNA"/>
</dbReference>